<reference evidence="6 7" key="1">
    <citation type="submission" date="2020-04" db="EMBL/GenBank/DDBJ databases">
        <title>Characterization and engineering of Streptomyces griseofuscus DSM40191 as a potential heterologous host for expression of BGCs.</title>
        <authorList>
            <person name="Gren T."/>
            <person name="Whitford C.M."/>
            <person name="Mohite O.S."/>
            <person name="Joergensen T.S."/>
            <person name="Nielsen J.B."/>
            <person name="Lee S.Y."/>
            <person name="Weber T."/>
        </authorList>
    </citation>
    <scope>NUCLEOTIDE SEQUENCE [LARGE SCALE GENOMIC DNA]</scope>
    <source>
        <strain evidence="6 7">DSM 40191</strain>
        <plasmid evidence="6 7">pSGRIFU1</plasmid>
    </source>
</reference>
<evidence type="ECO:0000256" key="1">
    <source>
        <dbReference type="ARBA" id="ARBA00023015"/>
    </source>
</evidence>
<protein>
    <submittedName>
        <fullName evidence="6">Gamma-butyrolactone binding protein</fullName>
    </submittedName>
</protein>
<dbReference type="InterPro" id="IPR001647">
    <property type="entry name" value="HTH_TetR"/>
</dbReference>
<keyword evidence="3" id="KW-0804">Transcription</keyword>
<dbReference type="InterPro" id="IPR023772">
    <property type="entry name" value="DNA-bd_HTH_TetR-type_CS"/>
</dbReference>
<dbReference type="PANTHER" id="PTHR30055:SF234">
    <property type="entry name" value="HTH-TYPE TRANSCRIPTIONAL REGULATOR BETI"/>
    <property type="match status" value="1"/>
</dbReference>
<dbReference type="PANTHER" id="PTHR30055">
    <property type="entry name" value="HTH-TYPE TRANSCRIPTIONAL REGULATOR RUTR"/>
    <property type="match status" value="1"/>
</dbReference>
<dbReference type="PROSITE" id="PS01081">
    <property type="entry name" value="HTH_TETR_1"/>
    <property type="match status" value="1"/>
</dbReference>
<dbReference type="InterPro" id="IPR009057">
    <property type="entry name" value="Homeodomain-like_sf"/>
</dbReference>
<dbReference type="RefSeq" id="WP_011113163.1">
    <property type="nucleotide sequence ID" value="NZ_CP051007.1"/>
</dbReference>
<keyword evidence="6" id="KW-0614">Plasmid</keyword>
<evidence type="ECO:0000259" key="5">
    <source>
        <dbReference type="PROSITE" id="PS50977"/>
    </source>
</evidence>
<dbReference type="Proteomes" id="UP000516422">
    <property type="component" value="Plasmid pSGRIFU1"/>
</dbReference>
<proteinExistence type="predicted"/>
<name>A0A7H1QD04_9ACTN</name>
<dbReference type="GeneID" id="91467442"/>
<dbReference type="Pfam" id="PF00440">
    <property type="entry name" value="TetR_N"/>
    <property type="match status" value="1"/>
</dbReference>
<dbReference type="KEGG" id="sgf:HEP81_07956"/>
<dbReference type="GO" id="GO:0003700">
    <property type="term" value="F:DNA-binding transcription factor activity"/>
    <property type="evidence" value="ECO:0007669"/>
    <property type="project" value="TreeGrafter"/>
</dbReference>
<feature type="domain" description="HTH tetR-type" evidence="5">
    <location>
        <begin position="8"/>
        <end position="68"/>
    </location>
</feature>
<dbReference type="PROSITE" id="PS50977">
    <property type="entry name" value="HTH_TETR_2"/>
    <property type="match status" value="1"/>
</dbReference>
<feature type="DNA-binding region" description="H-T-H motif" evidence="4">
    <location>
        <begin position="31"/>
        <end position="50"/>
    </location>
</feature>
<dbReference type="InterPro" id="IPR047923">
    <property type="entry name" value="ArpA-like"/>
</dbReference>
<accession>A0A7H1QD04</accession>
<dbReference type="InterPro" id="IPR036271">
    <property type="entry name" value="Tet_transcr_reg_TetR-rel_C_sf"/>
</dbReference>
<evidence type="ECO:0000313" key="7">
    <source>
        <dbReference type="Proteomes" id="UP000516422"/>
    </source>
</evidence>
<keyword evidence="1" id="KW-0805">Transcription regulation</keyword>
<keyword evidence="2 4" id="KW-0238">DNA-binding</keyword>
<evidence type="ECO:0000256" key="4">
    <source>
        <dbReference type="PROSITE-ProRule" id="PRU00335"/>
    </source>
</evidence>
<evidence type="ECO:0000256" key="2">
    <source>
        <dbReference type="ARBA" id="ARBA00023125"/>
    </source>
</evidence>
<dbReference type="PRINTS" id="PR00455">
    <property type="entry name" value="HTHTETR"/>
</dbReference>
<dbReference type="NCBIfam" id="NF041196">
    <property type="entry name" value="ScbR_bind_reg"/>
    <property type="match status" value="1"/>
</dbReference>
<geneLocation type="plasmid" evidence="6 7">
    <name>pSGRIFU1</name>
</geneLocation>
<dbReference type="SMR" id="A0A7H1QD04"/>
<organism evidence="6 7">
    <name type="scientific">Streptomyces griseofuscus</name>
    <dbReference type="NCBI Taxonomy" id="146922"/>
    <lineage>
        <taxon>Bacteria</taxon>
        <taxon>Bacillati</taxon>
        <taxon>Actinomycetota</taxon>
        <taxon>Actinomycetes</taxon>
        <taxon>Kitasatosporales</taxon>
        <taxon>Streptomycetaceae</taxon>
        <taxon>Streptomyces</taxon>
    </lineage>
</organism>
<evidence type="ECO:0000313" key="6">
    <source>
        <dbReference type="EMBL" id="QNT98184.1"/>
    </source>
</evidence>
<dbReference type="Gene3D" id="1.10.357.10">
    <property type="entry name" value="Tetracycline Repressor, domain 2"/>
    <property type="match status" value="1"/>
</dbReference>
<gene>
    <name evidence="6" type="ORF">HEP81_07956</name>
</gene>
<dbReference type="EMBL" id="CP051007">
    <property type="protein sequence ID" value="QNT98184.1"/>
    <property type="molecule type" value="Genomic_DNA"/>
</dbReference>
<dbReference type="SUPFAM" id="SSF48498">
    <property type="entry name" value="Tetracyclin repressor-like, C-terminal domain"/>
    <property type="match status" value="1"/>
</dbReference>
<dbReference type="AlphaFoldDB" id="A0A7H1QD04"/>
<sequence length="222" mass="23819">MAQQERAIRTRRAVLEAAATVFAEHGYAAATVADILKVAGLTKGALYFHFPSKEALARGILEAQVPQQLVPQQLKLQEWVDAGMTLAHQLPRDPVLRAGARLSAEHTGSEQHGSAFPTWIAFSASLLEQAKRNGEVLGHIEPAETAECVLGSFHGIQLLSQLQTNWADIEQRASALFRHVLPAVAVPSVLVRLDTAPDRGARVVAELEAMAAQPDGLASLSS</sequence>
<dbReference type="SUPFAM" id="SSF46689">
    <property type="entry name" value="Homeodomain-like"/>
    <property type="match status" value="1"/>
</dbReference>
<dbReference type="InterPro" id="IPR050109">
    <property type="entry name" value="HTH-type_TetR-like_transc_reg"/>
</dbReference>
<evidence type="ECO:0000256" key="3">
    <source>
        <dbReference type="ARBA" id="ARBA00023163"/>
    </source>
</evidence>
<dbReference type="GO" id="GO:0000976">
    <property type="term" value="F:transcription cis-regulatory region binding"/>
    <property type="evidence" value="ECO:0007669"/>
    <property type="project" value="TreeGrafter"/>
</dbReference>